<dbReference type="EMBL" id="JAOYEY010000028">
    <property type="protein sequence ID" value="MCV9885107.1"/>
    <property type="molecule type" value="Genomic_DNA"/>
</dbReference>
<accession>A0ABT3DDT0</accession>
<organism evidence="1 2">
    <name type="scientific">Metabacillus halosaccharovorans</name>
    <dbReference type="NCBI Taxonomy" id="930124"/>
    <lineage>
        <taxon>Bacteria</taxon>
        <taxon>Bacillati</taxon>
        <taxon>Bacillota</taxon>
        <taxon>Bacilli</taxon>
        <taxon>Bacillales</taxon>
        <taxon>Bacillaceae</taxon>
        <taxon>Metabacillus</taxon>
    </lineage>
</organism>
<protein>
    <submittedName>
        <fullName evidence="1">Uncharacterized protein</fullName>
    </submittedName>
</protein>
<name>A0ABT3DDT0_9BACI</name>
<gene>
    <name evidence="1" type="ORF">OIH86_05535</name>
</gene>
<dbReference type="Proteomes" id="UP001526147">
    <property type="component" value="Unassembled WGS sequence"/>
</dbReference>
<reference evidence="1 2" key="1">
    <citation type="submission" date="2022-10" db="EMBL/GenBank/DDBJ databases">
        <title>Draft genome assembly of moderately radiation resistant bacterium Metabacillus halosaccharovorans.</title>
        <authorList>
            <person name="Pal S."/>
            <person name="Gopinathan A."/>
        </authorList>
    </citation>
    <scope>NUCLEOTIDE SEQUENCE [LARGE SCALE GENOMIC DNA]</scope>
    <source>
        <strain evidence="1 2">VITHBRA001</strain>
    </source>
</reference>
<dbReference type="RefSeq" id="WP_264141965.1">
    <property type="nucleotide sequence ID" value="NZ_JAOYEY010000028.1"/>
</dbReference>
<sequence>MLQNMIKHHVTLQKIEVLFNYAITWFAAASLSFAPTVEGVSYGRNQTVSNARVSN</sequence>
<keyword evidence="2" id="KW-1185">Reference proteome</keyword>
<comment type="caution">
    <text evidence="1">The sequence shown here is derived from an EMBL/GenBank/DDBJ whole genome shotgun (WGS) entry which is preliminary data.</text>
</comment>
<proteinExistence type="predicted"/>
<evidence type="ECO:0000313" key="2">
    <source>
        <dbReference type="Proteomes" id="UP001526147"/>
    </source>
</evidence>
<evidence type="ECO:0000313" key="1">
    <source>
        <dbReference type="EMBL" id="MCV9885107.1"/>
    </source>
</evidence>